<feature type="region of interest" description="Disordered" evidence="1">
    <location>
        <begin position="50"/>
        <end position="69"/>
    </location>
</feature>
<evidence type="ECO:0000313" key="2">
    <source>
        <dbReference type="EMBL" id="EGO19221.1"/>
    </source>
</evidence>
<proteinExistence type="predicted"/>
<protein>
    <submittedName>
        <fullName evidence="2">Uncharacterized protein</fullName>
    </submittedName>
</protein>
<dbReference type="GeneID" id="18815874"/>
<dbReference type="Proteomes" id="UP000008064">
    <property type="component" value="Unassembled WGS sequence"/>
</dbReference>
<dbReference type="HOGENOM" id="CLU_052398_1_1_1"/>
<gene>
    <name evidence="2" type="ORF">SERLADRAFT_443261</name>
</gene>
<dbReference type="RefSeq" id="XP_007323942.1">
    <property type="nucleotide sequence ID" value="XM_007323880.1"/>
</dbReference>
<dbReference type="OrthoDB" id="2688210at2759"/>
<accession>F8PC21</accession>
<reference evidence="2" key="1">
    <citation type="submission" date="2011-04" db="EMBL/GenBank/DDBJ databases">
        <title>Evolution of plant cell wall degrading machinery underlies the functional diversity of forest fungi.</title>
        <authorList>
            <consortium name="US DOE Joint Genome Institute (JGI-PGF)"/>
            <person name="Eastwood D.C."/>
            <person name="Floudas D."/>
            <person name="Binder M."/>
            <person name="Majcherczyk A."/>
            <person name="Schneider P."/>
            <person name="Aerts A."/>
            <person name="Asiegbu F.O."/>
            <person name="Baker S.E."/>
            <person name="Barry K."/>
            <person name="Bendiksby M."/>
            <person name="Blumentritt M."/>
            <person name="Coutinho P.M."/>
            <person name="Cullen D."/>
            <person name="Cullen D."/>
            <person name="Gathman A."/>
            <person name="Goodell B."/>
            <person name="Henrissat B."/>
            <person name="Ihrmark K."/>
            <person name="Kauserud H."/>
            <person name="Kohler A."/>
            <person name="LaButti K."/>
            <person name="Lapidus A."/>
            <person name="Lavin J.L."/>
            <person name="Lee Y.-H."/>
            <person name="Lindquist E."/>
            <person name="Lilly W."/>
            <person name="Lucas S."/>
            <person name="Morin E."/>
            <person name="Murat C."/>
            <person name="Oguiza J.A."/>
            <person name="Park J."/>
            <person name="Pisabarro A.G."/>
            <person name="Riley R."/>
            <person name="Rosling A."/>
            <person name="Salamov A."/>
            <person name="Schmidt O."/>
            <person name="Schmutz J."/>
            <person name="Skrede I."/>
            <person name="Stenlid J."/>
            <person name="Wiebenga A."/>
            <person name="Xie X."/>
            <person name="Kues U."/>
            <person name="Hibbett D.S."/>
            <person name="Hoffmeister D."/>
            <person name="Hogberg N."/>
            <person name="Martin F."/>
            <person name="Grigoriev I.V."/>
            <person name="Watkinson S.C."/>
        </authorList>
    </citation>
    <scope>NUCLEOTIDE SEQUENCE</scope>
    <source>
        <strain evidence="2">S7.9</strain>
    </source>
</reference>
<dbReference type="KEGG" id="sla:SERLADRAFT_443261"/>
<organism>
    <name type="scientific">Serpula lacrymans var. lacrymans (strain S7.9)</name>
    <name type="common">Dry rot fungus</name>
    <dbReference type="NCBI Taxonomy" id="578457"/>
    <lineage>
        <taxon>Eukaryota</taxon>
        <taxon>Fungi</taxon>
        <taxon>Dikarya</taxon>
        <taxon>Basidiomycota</taxon>
        <taxon>Agaricomycotina</taxon>
        <taxon>Agaricomycetes</taxon>
        <taxon>Agaricomycetidae</taxon>
        <taxon>Boletales</taxon>
        <taxon>Coniophorineae</taxon>
        <taxon>Serpulaceae</taxon>
        <taxon>Serpula</taxon>
    </lineage>
</organism>
<feature type="compositionally biased region" description="Pro residues" evidence="1">
    <location>
        <begin position="52"/>
        <end position="69"/>
    </location>
</feature>
<name>F8PC21_SERL9</name>
<sequence>MPEQAPLVIPKGCPNFRNPSFLNMQNALMQINNWNKDETIQHMIQDWVTQNPAPPQIPTPEPPRSPSPVPSIAPALGPVEEPINLSNTKLTFNEIDTKTTISDFVIDKPSPYAINKVESGDYIELWYFTVEGCRDAFAHQHTIANTLSMITNDNNQVALKPAASYCASKNAKHDEDLTLNQIFIARTCLINEMDKAGWKRDFTRMLSHFYLQLDMHPKRRFSHSEQILVTYHAQAHHK</sequence>
<evidence type="ECO:0000256" key="1">
    <source>
        <dbReference type="SAM" id="MobiDB-lite"/>
    </source>
</evidence>
<dbReference type="EMBL" id="GL945444">
    <property type="protein sequence ID" value="EGO19221.1"/>
    <property type="molecule type" value="Genomic_DNA"/>
</dbReference>
<dbReference type="AlphaFoldDB" id="F8PC21"/>